<reference evidence="2" key="1">
    <citation type="submission" date="2021-01" db="EMBL/GenBank/DDBJ databases">
        <title>Adiantum capillus-veneris genome.</title>
        <authorList>
            <person name="Fang Y."/>
            <person name="Liao Q."/>
        </authorList>
    </citation>
    <scope>NUCLEOTIDE SEQUENCE</scope>
    <source>
        <strain evidence="2">H3</strain>
        <tissue evidence="2">Leaf</tissue>
    </source>
</reference>
<dbReference type="AlphaFoldDB" id="A0A9D4UCF8"/>
<evidence type="ECO:0000313" key="2">
    <source>
        <dbReference type="EMBL" id="KAI5064664.1"/>
    </source>
</evidence>
<sequence>MTWIGKLRLKLESTTISQGLYRDTKGIALEVSMIPREVYALTGRSLLMDMSREEKLQAKNDALKPLIEHMQAQLPKRGEDQPRTSQVQSAEIPLEQNLSHIELSTLPEQE</sequence>
<dbReference type="EMBL" id="JABFUD020000019">
    <property type="protein sequence ID" value="KAI5064664.1"/>
    <property type="molecule type" value="Genomic_DNA"/>
</dbReference>
<proteinExistence type="predicted"/>
<gene>
    <name evidence="2" type="ORF">GOP47_0019359</name>
</gene>
<feature type="region of interest" description="Disordered" evidence="1">
    <location>
        <begin position="73"/>
        <end position="110"/>
    </location>
</feature>
<protein>
    <submittedName>
        <fullName evidence="2">Uncharacterized protein</fullName>
    </submittedName>
</protein>
<organism evidence="2 3">
    <name type="scientific">Adiantum capillus-veneris</name>
    <name type="common">Maidenhair fern</name>
    <dbReference type="NCBI Taxonomy" id="13818"/>
    <lineage>
        <taxon>Eukaryota</taxon>
        <taxon>Viridiplantae</taxon>
        <taxon>Streptophyta</taxon>
        <taxon>Embryophyta</taxon>
        <taxon>Tracheophyta</taxon>
        <taxon>Polypodiopsida</taxon>
        <taxon>Polypodiidae</taxon>
        <taxon>Polypodiales</taxon>
        <taxon>Pteridineae</taxon>
        <taxon>Pteridaceae</taxon>
        <taxon>Vittarioideae</taxon>
        <taxon>Adiantum</taxon>
    </lineage>
</organism>
<comment type="caution">
    <text evidence="2">The sequence shown here is derived from an EMBL/GenBank/DDBJ whole genome shotgun (WGS) entry which is preliminary data.</text>
</comment>
<accession>A0A9D4UCF8</accession>
<evidence type="ECO:0000256" key="1">
    <source>
        <dbReference type="SAM" id="MobiDB-lite"/>
    </source>
</evidence>
<dbReference type="Proteomes" id="UP000886520">
    <property type="component" value="Chromosome 19"/>
</dbReference>
<keyword evidence="3" id="KW-1185">Reference proteome</keyword>
<name>A0A9D4UCF8_ADICA</name>
<evidence type="ECO:0000313" key="3">
    <source>
        <dbReference type="Proteomes" id="UP000886520"/>
    </source>
</evidence>